<dbReference type="SUPFAM" id="SSF56436">
    <property type="entry name" value="C-type lectin-like"/>
    <property type="match status" value="1"/>
</dbReference>
<protein>
    <recommendedName>
        <fullName evidence="1">C-type lectin domain-containing protein</fullName>
    </recommendedName>
</protein>
<dbReference type="PROSITE" id="PS50041">
    <property type="entry name" value="C_TYPE_LECTIN_2"/>
    <property type="match status" value="1"/>
</dbReference>
<evidence type="ECO:0000313" key="2">
    <source>
        <dbReference type="Ensembl" id="ENSCSEP00000012611.1"/>
    </source>
</evidence>
<feature type="domain" description="C-type lectin" evidence="1">
    <location>
        <begin position="32"/>
        <end position="145"/>
    </location>
</feature>
<reference evidence="2" key="3">
    <citation type="submission" date="2025-09" db="UniProtKB">
        <authorList>
            <consortium name="Ensembl"/>
        </authorList>
    </citation>
    <scope>IDENTIFICATION</scope>
</reference>
<dbReference type="PANTHER" id="PTHR45784">
    <property type="entry name" value="C-TYPE LECTIN DOMAIN FAMILY 20 MEMBER A-RELATED"/>
    <property type="match status" value="1"/>
</dbReference>
<organism evidence="2 3">
    <name type="scientific">Cynoglossus semilaevis</name>
    <name type="common">Tongue sole</name>
    <dbReference type="NCBI Taxonomy" id="244447"/>
    <lineage>
        <taxon>Eukaryota</taxon>
        <taxon>Metazoa</taxon>
        <taxon>Chordata</taxon>
        <taxon>Craniata</taxon>
        <taxon>Vertebrata</taxon>
        <taxon>Euteleostomi</taxon>
        <taxon>Actinopterygii</taxon>
        <taxon>Neopterygii</taxon>
        <taxon>Teleostei</taxon>
        <taxon>Neoteleostei</taxon>
        <taxon>Acanthomorphata</taxon>
        <taxon>Carangaria</taxon>
        <taxon>Pleuronectiformes</taxon>
        <taxon>Pleuronectoidei</taxon>
        <taxon>Cynoglossidae</taxon>
        <taxon>Cynoglossinae</taxon>
        <taxon>Cynoglossus</taxon>
    </lineage>
</organism>
<dbReference type="Ensembl" id="ENSCSET00000012763.1">
    <property type="protein sequence ID" value="ENSCSEP00000012611.1"/>
    <property type="gene ID" value="ENSCSEG00000008156.1"/>
</dbReference>
<dbReference type="OMA" id="DVIREYY"/>
<dbReference type="Proteomes" id="UP000265120">
    <property type="component" value="Chromosome 13"/>
</dbReference>
<accession>A0A3P8VH89</accession>
<name>A0A3P8VH89_CYNSE</name>
<reference evidence="2" key="2">
    <citation type="submission" date="2025-08" db="UniProtKB">
        <authorList>
            <consortium name="Ensembl"/>
        </authorList>
    </citation>
    <scope>IDENTIFICATION</scope>
</reference>
<reference evidence="2 3" key="1">
    <citation type="journal article" date="2014" name="Nat. Genet.">
        <title>Whole-genome sequence of a flatfish provides insights into ZW sex chromosome evolution and adaptation to a benthic lifestyle.</title>
        <authorList>
            <person name="Chen S."/>
            <person name="Zhang G."/>
            <person name="Shao C."/>
            <person name="Huang Q."/>
            <person name="Liu G."/>
            <person name="Zhang P."/>
            <person name="Song W."/>
            <person name="An N."/>
            <person name="Chalopin D."/>
            <person name="Volff J.N."/>
            <person name="Hong Y."/>
            <person name="Li Q."/>
            <person name="Sha Z."/>
            <person name="Zhou H."/>
            <person name="Xie M."/>
            <person name="Yu Q."/>
            <person name="Liu Y."/>
            <person name="Xiang H."/>
            <person name="Wang N."/>
            <person name="Wu K."/>
            <person name="Yang C."/>
            <person name="Zhou Q."/>
            <person name="Liao X."/>
            <person name="Yang L."/>
            <person name="Hu Q."/>
            <person name="Zhang J."/>
            <person name="Meng L."/>
            <person name="Jin L."/>
            <person name="Tian Y."/>
            <person name="Lian J."/>
            <person name="Yang J."/>
            <person name="Miao G."/>
            <person name="Liu S."/>
            <person name="Liang Z."/>
            <person name="Yan F."/>
            <person name="Li Y."/>
            <person name="Sun B."/>
            <person name="Zhang H."/>
            <person name="Zhang J."/>
            <person name="Zhu Y."/>
            <person name="Du M."/>
            <person name="Zhao Y."/>
            <person name="Schartl M."/>
            <person name="Tang Q."/>
            <person name="Wang J."/>
        </authorList>
    </citation>
    <scope>NUCLEOTIDE SEQUENCE</scope>
</reference>
<dbReference type="Gene3D" id="3.10.100.10">
    <property type="entry name" value="Mannose-Binding Protein A, subunit A"/>
    <property type="match status" value="1"/>
</dbReference>
<dbReference type="InParanoid" id="A0A3P8VH89"/>
<dbReference type="InterPro" id="IPR016186">
    <property type="entry name" value="C-type_lectin-like/link_sf"/>
</dbReference>
<evidence type="ECO:0000313" key="3">
    <source>
        <dbReference type="Proteomes" id="UP000265120"/>
    </source>
</evidence>
<keyword evidence="3" id="KW-1185">Reference proteome</keyword>
<sequence>KIYYLPVSVFSQWCAVCCKCISTFKGFCCFTPGSSVFHLIDLFKTYEDSKMYCREMYTDLATIHDWADVNDMVTAVSDWAGRAWIGLEIGEVWKWHWSWPSTQLVFSNWRAGEPLVNNQDACGAMDENGKWFESDCKNKRGFVCQG</sequence>
<dbReference type="AlphaFoldDB" id="A0A3P8VH89"/>
<dbReference type="Pfam" id="PF00059">
    <property type="entry name" value="Lectin_C"/>
    <property type="match status" value="1"/>
</dbReference>
<dbReference type="InterPro" id="IPR001304">
    <property type="entry name" value="C-type_lectin-like"/>
</dbReference>
<dbReference type="GeneTree" id="ENSGT01000000216736"/>
<proteinExistence type="predicted"/>
<evidence type="ECO:0000259" key="1">
    <source>
        <dbReference type="PROSITE" id="PS50041"/>
    </source>
</evidence>
<dbReference type="InterPro" id="IPR016187">
    <property type="entry name" value="CTDL_fold"/>
</dbReference>
<dbReference type="SMART" id="SM00034">
    <property type="entry name" value="CLECT"/>
    <property type="match status" value="1"/>
</dbReference>
<dbReference type="PANTHER" id="PTHR45784:SF3">
    <property type="entry name" value="C-TYPE LECTIN DOMAIN FAMILY 4 MEMBER K-LIKE-RELATED"/>
    <property type="match status" value="1"/>
</dbReference>
<dbReference type="CDD" id="cd00037">
    <property type="entry name" value="CLECT"/>
    <property type="match status" value="1"/>
</dbReference>